<proteinExistence type="predicted"/>
<reference evidence="3" key="1">
    <citation type="submission" date="2019-07" db="EMBL/GenBank/DDBJ databases">
        <title>Hyphodiscus hymeniophilus genome sequencing and assembly.</title>
        <authorList>
            <person name="Kramer G."/>
            <person name="Nodwell J."/>
        </authorList>
    </citation>
    <scope>NUCLEOTIDE SEQUENCE</scope>
    <source>
        <strain evidence="3">ATCC 34498</strain>
    </source>
</reference>
<sequence>MPPGRQKLRLGDSWVVEGEDKETESPEYLPKDEESEPSPLRHSTRRPPRATDRSPEPELVMPSLDASWADSSSRSVRRTRSAEKEARRRAARQGASDGTPVKHLSKKVAHKSEESRPTLRRAESSHSVQDILELLLEHTYTMAGWMRDVVGGALRLLKTPISYLLAVWLLFGLGVICRTLITNSVYASLSPICRIPGAGLLNLPFCPVHRVDARNGPPPPVEFDQLMTVQAQFEEVLEESAGGVSLPMDMKRGEASIRDLRQLVRYSQLYSNHVGRAVDSVIATTRWTTRVLDGIQERDATKGLMNAFINDKILAPFQPVKFTEGVLLDQYIQHTRLVEEEIHKLISEAQAILMVLNNLEDRLEVIHGVATRDGMHAKALKEEILSELWTMVGGNRGKLNKMDRQLSLLQHVGVYRKTAYAHISGTILRLQAIGAGLEDLRERVGAPELLRDRAHVPLSVHIENIQLGVERLESSRQNARKLENEHIKQTLERGQSEGPMIDGEFSDEEPSAFTVLKPAGPTRSLTRIFQCLIHSRSAPTSKPTTLTHNTAPAPNLPPPEFISLSFDQETPVEEAVSDALVDGQPLALAPTTVSEEILVDLMAKGILGRLPSGRDSAGGFEGDQAPQTHARMPLVPGWISFPKIMIIAYHGPVEPEIQSKTHGNSTASCLD</sequence>
<keyword evidence="1" id="KW-0175">Coiled coil</keyword>
<name>A0A9P6VP96_9HELO</name>
<dbReference type="AlphaFoldDB" id="A0A9P6VP96"/>
<protein>
    <submittedName>
        <fullName evidence="3">Uncharacterized protein</fullName>
    </submittedName>
</protein>
<dbReference type="Proteomes" id="UP000785200">
    <property type="component" value="Unassembled WGS sequence"/>
</dbReference>
<evidence type="ECO:0000256" key="1">
    <source>
        <dbReference type="SAM" id="Coils"/>
    </source>
</evidence>
<evidence type="ECO:0000256" key="2">
    <source>
        <dbReference type="SAM" id="MobiDB-lite"/>
    </source>
</evidence>
<accession>A0A9P6VP96</accession>
<feature type="coiled-coil region" evidence="1">
    <location>
        <begin position="462"/>
        <end position="492"/>
    </location>
</feature>
<feature type="compositionally biased region" description="Basic and acidic residues" evidence="2">
    <location>
        <begin position="110"/>
        <end position="123"/>
    </location>
</feature>
<dbReference type="OrthoDB" id="4179406at2759"/>
<evidence type="ECO:0000313" key="4">
    <source>
        <dbReference type="Proteomes" id="UP000785200"/>
    </source>
</evidence>
<comment type="caution">
    <text evidence="3">The sequence shown here is derived from an EMBL/GenBank/DDBJ whole genome shotgun (WGS) entry which is preliminary data.</text>
</comment>
<gene>
    <name evidence="3" type="ORF">D0Z07_0909</name>
</gene>
<evidence type="ECO:0000313" key="3">
    <source>
        <dbReference type="EMBL" id="KAG0652031.1"/>
    </source>
</evidence>
<keyword evidence="4" id="KW-1185">Reference proteome</keyword>
<feature type="region of interest" description="Disordered" evidence="2">
    <location>
        <begin position="1"/>
        <end position="123"/>
    </location>
</feature>
<dbReference type="EMBL" id="VNKQ01000003">
    <property type="protein sequence ID" value="KAG0652031.1"/>
    <property type="molecule type" value="Genomic_DNA"/>
</dbReference>
<organism evidence="3 4">
    <name type="scientific">Hyphodiscus hymeniophilus</name>
    <dbReference type="NCBI Taxonomy" id="353542"/>
    <lineage>
        <taxon>Eukaryota</taxon>
        <taxon>Fungi</taxon>
        <taxon>Dikarya</taxon>
        <taxon>Ascomycota</taxon>
        <taxon>Pezizomycotina</taxon>
        <taxon>Leotiomycetes</taxon>
        <taxon>Helotiales</taxon>
        <taxon>Hyphodiscaceae</taxon>
        <taxon>Hyphodiscus</taxon>
    </lineage>
</organism>